<comment type="caution">
    <text evidence="2">The sequence shown here is derived from an EMBL/GenBank/DDBJ whole genome shotgun (WGS) entry which is preliminary data.</text>
</comment>
<dbReference type="EMBL" id="VMNW02000122">
    <property type="protein sequence ID" value="KAA9150224.1"/>
    <property type="molecule type" value="Genomic_DNA"/>
</dbReference>
<evidence type="ECO:0000313" key="2">
    <source>
        <dbReference type="EMBL" id="KAA9150224.1"/>
    </source>
</evidence>
<dbReference type="InterPro" id="IPR003673">
    <property type="entry name" value="CoA-Trfase_fam_III"/>
</dbReference>
<proteinExistence type="predicted"/>
<dbReference type="Proteomes" id="UP000319769">
    <property type="component" value="Unassembled WGS sequence"/>
</dbReference>
<dbReference type="PANTHER" id="PTHR48228">
    <property type="entry name" value="SUCCINYL-COA--D-CITRAMALATE COA-TRANSFERASE"/>
    <property type="match status" value="1"/>
</dbReference>
<dbReference type="Gene3D" id="3.40.50.10540">
    <property type="entry name" value="Crotonobetainyl-coa:carnitine coa-transferase, domain 1"/>
    <property type="match status" value="1"/>
</dbReference>
<dbReference type="InterPro" id="IPR023606">
    <property type="entry name" value="CoA-Trfase_III_dom_1_sf"/>
</dbReference>
<organism evidence="2 3">
    <name type="scientific">Amycolatopsis acidicola</name>
    <dbReference type="NCBI Taxonomy" id="2596893"/>
    <lineage>
        <taxon>Bacteria</taxon>
        <taxon>Bacillati</taxon>
        <taxon>Actinomycetota</taxon>
        <taxon>Actinomycetes</taxon>
        <taxon>Pseudonocardiales</taxon>
        <taxon>Pseudonocardiaceae</taxon>
        <taxon>Amycolatopsis</taxon>
    </lineage>
</organism>
<dbReference type="AlphaFoldDB" id="A0A5N0UKT2"/>
<gene>
    <name evidence="2" type="ORF">FPZ12_041665</name>
</gene>
<dbReference type="SUPFAM" id="SSF89796">
    <property type="entry name" value="CoA-transferase family III (CaiB/BaiF)"/>
    <property type="match status" value="2"/>
</dbReference>
<reference evidence="2" key="1">
    <citation type="submission" date="2019-09" db="EMBL/GenBank/DDBJ databases">
        <authorList>
            <person name="Teo W.F.A."/>
            <person name="Duangmal K."/>
        </authorList>
    </citation>
    <scope>NUCLEOTIDE SEQUENCE [LARGE SCALE GENOMIC DNA]</scope>
    <source>
        <strain evidence="2">K81G1</strain>
    </source>
</reference>
<sequence length="385" mass="39742">MTAARDWAESGAAWLTGHPDGPPLLPPGNAATHARRMAEHIEEAGGIPLDGAALLSERAAFTGGRRQGARSVGGACRLLPTLDGWAAVSNARPDDPILLSALISEDLDENLDAAVAEWVQTHPGAELDERAGLLSVAASSCAPRVFDVHSPGRPRPVEDLLVVDFSALWAGPLCAHLLGLAGARVVKVETPQRPDGARYGNKDFYDLLHGGHSSVVLDPGDPAGRRALQALVAKADVVIEASRPRALAGFGLDAQEFAAGGGTWVSITAWGRESDRVGFGDDVAAASGLMAWDDAGMPVFCGDAIADPLTGLTAAALVMSEPAGVVWEVPMAGVVNATVPEPWSQAPSEPVRDAVPPIARKPVATAPAPGADTAEVLSYLGIPRP</sequence>
<keyword evidence="1 2" id="KW-0808">Transferase</keyword>
<protein>
    <submittedName>
        <fullName evidence="2">CoA transferase</fullName>
    </submittedName>
</protein>
<evidence type="ECO:0000313" key="3">
    <source>
        <dbReference type="Proteomes" id="UP000319769"/>
    </source>
</evidence>
<keyword evidence="3" id="KW-1185">Reference proteome</keyword>
<dbReference type="GO" id="GO:0016740">
    <property type="term" value="F:transferase activity"/>
    <property type="evidence" value="ECO:0007669"/>
    <property type="project" value="UniProtKB-KW"/>
</dbReference>
<dbReference type="PANTHER" id="PTHR48228:SF6">
    <property type="entry name" value="L-CARNITINE COA-TRANSFERASE"/>
    <property type="match status" value="1"/>
</dbReference>
<dbReference type="OrthoDB" id="4909260at2"/>
<evidence type="ECO:0000256" key="1">
    <source>
        <dbReference type="ARBA" id="ARBA00022679"/>
    </source>
</evidence>
<dbReference type="RefSeq" id="WP_144757961.1">
    <property type="nucleotide sequence ID" value="NZ_VMNW02000122.1"/>
</dbReference>
<accession>A0A5N0UKT2</accession>
<dbReference type="Pfam" id="PF02515">
    <property type="entry name" value="CoA_transf_3"/>
    <property type="match status" value="1"/>
</dbReference>
<dbReference type="InterPro" id="IPR050509">
    <property type="entry name" value="CoA-transferase_III"/>
</dbReference>
<name>A0A5N0UKT2_9PSEU</name>